<dbReference type="InterPro" id="IPR009597">
    <property type="entry name" value="DUF1206"/>
</dbReference>
<evidence type="ECO:0000256" key="1">
    <source>
        <dbReference type="SAM" id="Phobius"/>
    </source>
</evidence>
<dbReference type="AlphaFoldDB" id="A0A433V3E7"/>
<dbReference type="Pfam" id="PF06724">
    <property type="entry name" value="DUF1206"/>
    <property type="match status" value="1"/>
</dbReference>
<name>A0A433V3E7_9CYAN</name>
<keyword evidence="4" id="KW-1185">Reference proteome</keyword>
<gene>
    <name evidence="3" type="ORF">DSM106972_073980</name>
</gene>
<reference evidence="3" key="2">
    <citation type="journal article" date="2019" name="Genome Biol. Evol.">
        <title>Day and night: Metabolic profiles and evolutionary relationships of six axenic non-marine cyanobacteria.</title>
        <authorList>
            <person name="Will S.E."/>
            <person name="Henke P."/>
            <person name="Boedeker C."/>
            <person name="Huang S."/>
            <person name="Brinkmann H."/>
            <person name="Rohde M."/>
            <person name="Jarek M."/>
            <person name="Friedl T."/>
            <person name="Seufert S."/>
            <person name="Schumacher M."/>
            <person name="Overmann J."/>
            <person name="Neumann-Schaal M."/>
            <person name="Petersen J."/>
        </authorList>
    </citation>
    <scope>NUCLEOTIDE SEQUENCE [LARGE SCALE GENOMIC DNA]</scope>
    <source>
        <strain evidence="3">PCC 7102</strain>
    </source>
</reference>
<evidence type="ECO:0000313" key="4">
    <source>
        <dbReference type="Proteomes" id="UP000271624"/>
    </source>
</evidence>
<proteinExistence type="predicted"/>
<organism evidence="3 4">
    <name type="scientific">Dulcicalothrix desertica PCC 7102</name>
    <dbReference type="NCBI Taxonomy" id="232991"/>
    <lineage>
        <taxon>Bacteria</taxon>
        <taxon>Bacillati</taxon>
        <taxon>Cyanobacteriota</taxon>
        <taxon>Cyanophyceae</taxon>
        <taxon>Nostocales</taxon>
        <taxon>Calotrichaceae</taxon>
        <taxon>Dulcicalothrix</taxon>
    </lineage>
</organism>
<sequence>MGLGGALAILAQQPFGAWLLSAVALGLTAYGIYSLLESRYRRIANL</sequence>
<keyword evidence="1" id="KW-0812">Transmembrane</keyword>
<feature type="transmembrane region" description="Helical" evidence="1">
    <location>
        <begin position="15"/>
        <end position="36"/>
    </location>
</feature>
<feature type="domain" description="DUF1206" evidence="2">
    <location>
        <begin position="2"/>
        <end position="41"/>
    </location>
</feature>
<keyword evidence="1" id="KW-0472">Membrane</keyword>
<reference evidence="3" key="1">
    <citation type="submission" date="2018-12" db="EMBL/GenBank/DDBJ databases">
        <authorList>
            <person name="Will S."/>
            <person name="Neumann-Schaal M."/>
            <person name="Henke P."/>
        </authorList>
    </citation>
    <scope>NUCLEOTIDE SEQUENCE</scope>
    <source>
        <strain evidence="3">PCC 7102</strain>
    </source>
</reference>
<protein>
    <recommendedName>
        <fullName evidence="2">DUF1206 domain-containing protein</fullName>
    </recommendedName>
</protein>
<evidence type="ECO:0000313" key="3">
    <source>
        <dbReference type="EMBL" id="RUT00627.1"/>
    </source>
</evidence>
<keyword evidence="1" id="KW-1133">Transmembrane helix</keyword>
<evidence type="ECO:0000259" key="2">
    <source>
        <dbReference type="Pfam" id="PF06724"/>
    </source>
</evidence>
<dbReference type="Proteomes" id="UP000271624">
    <property type="component" value="Unassembled WGS sequence"/>
</dbReference>
<comment type="caution">
    <text evidence="3">The sequence shown here is derived from an EMBL/GenBank/DDBJ whole genome shotgun (WGS) entry which is preliminary data.</text>
</comment>
<accession>A0A433V3E7</accession>
<dbReference type="EMBL" id="RSCL01000023">
    <property type="protein sequence ID" value="RUT00627.1"/>
    <property type="molecule type" value="Genomic_DNA"/>
</dbReference>